<keyword evidence="7" id="KW-0808">Transferase</keyword>
<dbReference type="PANTHER" id="PTHR45138">
    <property type="entry name" value="REGULATORY COMPONENTS OF SENSORY TRANSDUCTION SYSTEM"/>
    <property type="match status" value="1"/>
</dbReference>
<keyword evidence="5" id="KW-1133">Transmembrane helix</keyword>
<accession>A0A378JKI7</accession>
<dbReference type="Pfam" id="PF05227">
    <property type="entry name" value="CHASE3"/>
    <property type="match status" value="1"/>
</dbReference>
<dbReference type="AlphaFoldDB" id="A0A378JKI7"/>
<dbReference type="Pfam" id="PF13492">
    <property type="entry name" value="GAF_3"/>
    <property type="match status" value="1"/>
</dbReference>
<evidence type="ECO:0000256" key="2">
    <source>
        <dbReference type="ARBA" id="ARBA00012528"/>
    </source>
</evidence>
<evidence type="ECO:0000313" key="8">
    <source>
        <dbReference type="Proteomes" id="UP000254794"/>
    </source>
</evidence>
<dbReference type="InterPro" id="IPR029016">
    <property type="entry name" value="GAF-like_dom_sf"/>
</dbReference>
<evidence type="ECO:0000259" key="6">
    <source>
        <dbReference type="PROSITE" id="PS50887"/>
    </source>
</evidence>
<dbReference type="SUPFAM" id="SSF55785">
    <property type="entry name" value="PYP-like sensor domain (PAS domain)"/>
    <property type="match status" value="1"/>
</dbReference>
<feature type="transmembrane region" description="Helical" evidence="5">
    <location>
        <begin position="20"/>
        <end position="39"/>
    </location>
</feature>
<dbReference type="NCBIfam" id="TIGR00229">
    <property type="entry name" value="sensory_box"/>
    <property type="match status" value="1"/>
</dbReference>
<dbReference type="InterPro" id="IPR013656">
    <property type="entry name" value="PAS_4"/>
</dbReference>
<feature type="domain" description="GGDEF" evidence="6">
    <location>
        <begin position="570"/>
        <end position="704"/>
    </location>
</feature>
<dbReference type="GO" id="GO:1902201">
    <property type="term" value="P:negative regulation of bacterial-type flagellum-dependent cell motility"/>
    <property type="evidence" value="ECO:0007669"/>
    <property type="project" value="TreeGrafter"/>
</dbReference>
<dbReference type="RefSeq" id="WP_115331451.1">
    <property type="nucleotide sequence ID" value="NZ_CAAAHP010000002.1"/>
</dbReference>
<dbReference type="PANTHER" id="PTHR45138:SF9">
    <property type="entry name" value="DIGUANYLATE CYCLASE DGCM-RELATED"/>
    <property type="match status" value="1"/>
</dbReference>
<dbReference type="CDD" id="cd19410">
    <property type="entry name" value="HK9-like_sensor"/>
    <property type="match status" value="1"/>
</dbReference>
<feature type="coiled-coil region" evidence="4">
    <location>
        <begin position="84"/>
        <end position="111"/>
    </location>
</feature>
<dbReference type="OrthoDB" id="9803824at2"/>
<dbReference type="InterPro" id="IPR029787">
    <property type="entry name" value="Nucleotide_cyclase"/>
</dbReference>
<dbReference type="GO" id="GO:0052621">
    <property type="term" value="F:diguanylate cyclase activity"/>
    <property type="evidence" value="ECO:0007669"/>
    <property type="project" value="UniProtKB-EC"/>
</dbReference>
<dbReference type="CDD" id="cd01949">
    <property type="entry name" value="GGDEF"/>
    <property type="match status" value="1"/>
</dbReference>
<dbReference type="SMART" id="SM00065">
    <property type="entry name" value="GAF"/>
    <property type="match status" value="1"/>
</dbReference>
<comment type="cofactor">
    <cofactor evidence="1">
        <name>Mg(2+)</name>
        <dbReference type="ChEBI" id="CHEBI:18420"/>
    </cofactor>
</comment>
<dbReference type="InterPro" id="IPR043128">
    <property type="entry name" value="Rev_trsase/Diguanyl_cyclase"/>
</dbReference>
<evidence type="ECO:0000313" key="7">
    <source>
        <dbReference type="EMBL" id="STX51846.1"/>
    </source>
</evidence>
<dbReference type="InterPro" id="IPR003018">
    <property type="entry name" value="GAF"/>
</dbReference>
<dbReference type="InterPro" id="IPR035965">
    <property type="entry name" value="PAS-like_dom_sf"/>
</dbReference>
<keyword evidence="7" id="KW-0418">Kinase</keyword>
<comment type="catalytic activity">
    <reaction evidence="3">
        <text>2 GTP = 3',3'-c-di-GMP + 2 diphosphate</text>
        <dbReference type="Rhea" id="RHEA:24898"/>
        <dbReference type="ChEBI" id="CHEBI:33019"/>
        <dbReference type="ChEBI" id="CHEBI:37565"/>
        <dbReference type="ChEBI" id="CHEBI:58805"/>
        <dbReference type="EC" id="2.7.7.65"/>
    </reaction>
</comment>
<dbReference type="Proteomes" id="UP000254794">
    <property type="component" value="Unassembled WGS sequence"/>
</dbReference>
<dbReference type="EC" id="2.7.7.65" evidence="2"/>
<dbReference type="SUPFAM" id="SSF55781">
    <property type="entry name" value="GAF domain-like"/>
    <property type="match status" value="1"/>
</dbReference>
<feature type="transmembrane region" description="Helical" evidence="5">
    <location>
        <begin position="198"/>
        <end position="215"/>
    </location>
</feature>
<proteinExistence type="predicted"/>
<dbReference type="EMBL" id="UGOD01000001">
    <property type="protein sequence ID" value="STX51846.1"/>
    <property type="molecule type" value="Genomic_DNA"/>
</dbReference>
<dbReference type="GO" id="GO:0016301">
    <property type="term" value="F:kinase activity"/>
    <property type="evidence" value="ECO:0007669"/>
    <property type="project" value="UniProtKB-KW"/>
</dbReference>
<dbReference type="InterPro" id="IPR000160">
    <property type="entry name" value="GGDEF_dom"/>
</dbReference>
<sequence>MDRDEVREKLKKFHLSKPLLNSIFIAALLLFTVLTIYFYQQIKDLINANKWVTHTYQVIQKIDLILYKTVALESDQRGFLLTGNERFVEDVDVVKQDLNNALQEVKILTQDNPEQNQRVIRFTNLINTRIAIIQKIIQSKRLNKFNTPEGAQLLMDGQDTSLRLRGLGQEIKAVEKVLLEERHSDAIRHIDTTNKASIFGNFISILSLVIALILINRELAIRREIEIQNEMTQARLRKIIESASDMIAALDKDCRFLLFNDDYQRDFKLIFGKTICIGMSLQDAFSEAIENKENLVQTWKESLREDNTLKTVKVTVDDEERIYEISVNLIYNEKNEFNGAVQSVRNITKRVQDHIELQESYKKLEQGMEALEDKNKQITLLVEMSDIMLASNSQEELSEVMSKYSARLLNFASGYLYVMHPSKNYLEIISRWGEPTSQDTTFVPEQCWAIRLGRKHHVSSSNRSELICSHIKISNPEQNAFLCVPLMAQNDIYGLLYLELVRNGADILDENHKLLINAFAELAALALANVRLRENLRYQSIRDPLTGLYNRRYLEDFLFKHVHQAERAKTTFSVLMLDLDHFKKINDSYGHDAGDAVLKELGRILQGIIRIGDIAARYGGEEFVVAFYDIDHKTTLTRAESIRQAVLRLQVRYGAQQVGPITVSIGVAMYPGDGRTPTELVEAADKALYTAKHNGRNQIISFAEINKES</sequence>
<protein>
    <recommendedName>
        <fullName evidence="2">diguanylate cyclase</fullName>
        <ecNumber evidence="2">2.7.7.65</ecNumber>
    </recommendedName>
</protein>
<gene>
    <name evidence="7" type="primary">pleD_2</name>
    <name evidence="7" type="ORF">NCTC13316_01945</name>
</gene>
<dbReference type="InterPro" id="IPR007891">
    <property type="entry name" value="CHASE3"/>
</dbReference>
<dbReference type="GO" id="GO:0043709">
    <property type="term" value="P:cell adhesion involved in single-species biofilm formation"/>
    <property type="evidence" value="ECO:0007669"/>
    <property type="project" value="TreeGrafter"/>
</dbReference>
<organism evidence="7 8">
    <name type="scientific">Legionella busanensis</name>
    <dbReference type="NCBI Taxonomy" id="190655"/>
    <lineage>
        <taxon>Bacteria</taxon>
        <taxon>Pseudomonadati</taxon>
        <taxon>Pseudomonadota</taxon>
        <taxon>Gammaproteobacteria</taxon>
        <taxon>Legionellales</taxon>
        <taxon>Legionellaceae</taxon>
        <taxon>Legionella</taxon>
    </lineage>
</organism>
<dbReference type="Gene3D" id="3.30.70.270">
    <property type="match status" value="1"/>
</dbReference>
<dbReference type="FunFam" id="3.30.70.270:FF:000001">
    <property type="entry name" value="Diguanylate cyclase domain protein"/>
    <property type="match status" value="1"/>
</dbReference>
<keyword evidence="5" id="KW-0812">Transmembrane</keyword>
<dbReference type="SMART" id="SM00267">
    <property type="entry name" value="GGDEF"/>
    <property type="match status" value="1"/>
</dbReference>
<dbReference type="Pfam" id="PF00990">
    <property type="entry name" value="GGDEF"/>
    <property type="match status" value="1"/>
</dbReference>
<name>A0A378JKI7_9GAMM</name>
<keyword evidence="4" id="KW-0175">Coiled coil</keyword>
<dbReference type="PROSITE" id="PS50887">
    <property type="entry name" value="GGDEF"/>
    <property type="match status" value="1"/>
</dbReference>
<keyword evidence="8" id="KW-1185">Reference proteome</keyword>
<dbReference type="GO" id="GO:0005886">
    <property type="term" value="C:plasma membrane"/>
    <property type="evidence" value="ECO:0007669"/>
    <property type="project" value="TreeGrafter"/>
</dbReference>
<evidence type="ECO:0000256" key="3">
    <source>
        <dbReference type="ARBA" id="ARBA00034247"/>
    </source>
</evidence>
<evidence type="ECO:0000256" key="1">
    <source>
        <dbReference type="ARBA" id="ARBA00001946"/>
    </source>
</evidence>
<dbReference type="Gene3D" id="3.30.450.20">
    <property type="entry name" value="PAS domain"/>
    <property type="match status" value="1"/>
</dbReference>
<dbReference type="Pfam" id="PF08448">
    <property type="entry name" value="PAS_4"/>
    <property type="match status" value="1"/>
</dbReference>
<dbReference type="InterPro" id="IPR050469">
    <property type="entry name" value="Diguanylate_Cyclase"/>
</dbReference>
<evidence type="ECO:0000256" key="5">
    <source>
        <dbReference type="SAM" id="Phobius"/>
    </source>
</evidence>
<feature type="coiled-coil region" evidence="4">
    <location>
        <begin position="354"/>
        <end position="381"/>
    </location>
</feature>
<reference evidence="7 8" key="1">
    <citation type="submission" date="2018-06" db="EMBL/GenBank/DDBJ databases">
        <authorList>
            <consortium name="Pathogen Informatics"/>
            <person name="Doyle S."/>
        </authorList>
    </citation>
    <scope>NUCLEOTIDE SEQUENCE [LARGE SCALE GENOMIC DNA]</scope>
    <source>
        <strain evidence="7 8">NCTC13316</strain>
    </source>
</reference>
<evidence type="ECO:0000256" key="4">
    <source>
        <dbReference type="SAM" id="Coils"/>
    </source>
</evidence>
<dbReference type="Gene3D" id="3.30.450.40">
    <property type="match status" value="1"/>
</dbReference>
<dbReference type="NCBIfam" id="TIGR00254">
    <property type="entry name" value="GGDEF"/>
    <property type="match status" value="1"/>
</dbReference>
<dbReference type="SUPFAM" id="SSF55073">
    <property type="entry name" value="Nucleotide cyclase"/>
    <property type="match status" value="1"/>
</dbReference>
<keyword evidence="5" id="KW-0472">Membrane</keyword>
<dbReference type="InterPro" id="IPR000014">
    <property type="entry name" value="PAS"/>
</dbReference>